<dbReference type="PANTHER" id="PTHR24223:SF222">
    <property type="entry name" value="OS01G0902100 PROTEIN"/>
    <property type="match status" value="1"/>
</dbReference>
<sequence length="255" mass="28934">MTSSAMEAFIWNPKEETKSSRIGGNYWIAGQLRSKTESITEATTIRCFNQEDRFLRRNLSLLDDYSHSQIARTGSYTWFESKCPPSLGDMEPMQCRKQNDFSGEDSSIHQNTSEAPLVIENYRPSLEWPSNGRIDLDNPHVQYTPTLPMVLRSITWPSRRKENWFVDITGSGKSTLIQALFLVVESSKADTHNGVDISKMGLKDLRESIQIKKSRRVLNMCCLAKIVGQDKGLLMHELQKMEKIGVLDKAACLLG</sequence>
<evidence type="ECO:0000256" key="4">
    <source>
        <dbReference type="ARBA" id="ARBA00022989"/>
    </source>
</evidence>
<dbReference type="InterPro" id="IPR027417">
    <property type="entry name" value="P-loop_NTPase"/>
</dbReference>
<evidence type="ECO:0000256" key="1">
    <source>
        <dbReference type="ARBA" id="ARBA00022692"/>
    </source>
</evidence>
<proteinExistence type="predicted"/>
<gene>
    <name evidence="6" type="primary">ABCC13_1</name>
    <name evidence="6" type="ORF">CK203_061285</name>
</gene>
<reference evidence="6 7" key="1">
    <citation type="journal article" date="2018" name="PLoS Genet.">
        <title>Population sequencing reveals clonal diversity and ancestral inbreeding in the grapevine cultivar Chardonnay.</title>
        <authorList>
            <person name="Roach M.J."/>
            <person name="Johnson D.L."/>
            <person name="Bohlmann J."/>
            <person name="van Vuuren H.J."/>
            <person name="Jones S.J."/>
            <person name="Pretorius I.S."/>
            <person name="Schmidt S.A."/>
            <person name="Borneman A.R."/>
        </authorList>
    </citation>
    <scope>NUCLEOTIDE SEQUENCE [LARGE SCALE GENOMIC DNA]</scope>
    <source>
        <strain evidence="7">cv. Chardonnay</strain>
        <tissue evidence="6">Leaf</tissue>
    </source>
</reference>
<keyword evidence="3" id="KW-0067">ATP-binding</keyword>
<keyword evidence="1" id="KW-0812">Transmembrane</keyword>
<evidence type="ECO:0000313" key="6">
    <source>
        <dbReference type="EMBL" id="RVW68315.1"/>
    </source>
</evidence>
<dbReference type="PANTHER" id="PTHR24223">
    <property type="entry name" value="ATP-BINDING CASSETTE SUB-FAMILY C"/>
    <property type="match status" value="1"/>
</dbReference>
<evidence type="ECO:0000256" key="3">
    <source>
        <dbReference type="ARBA" id="ARBA00022840"/>
    </source>
</evidence>
<dbReference type="SUPFAM" id="SSF90123">
    <property type="entry name" value="ABC transporter transmembrane region"/>
    <property type="match status" value="1"/>
</dbReference>
<evidence type="ECO:0000256" key="5">
    <source>
        <dbReference type="ARBA" id="ARBA00023136"/>
    </source>
</evidence>
<keyword evidence="5" id="KW-0472">Membrane</keyword>
<evidence type="ECO:0000313" key="7">
    <source>
        <dbReference type="Proteomes" id="UP000288805"/>
    </source>
</evidence>
<dbReference type="GO" id="GO:0016020">
    <property type="term" value="C:membrane"/>
    <property type="evidence" value="ECO:0007669"/>
    <property type="project" value="InterPro"/>
</dbReference>
<dbReference type="InterPro" id="IPR050173">
    <property type="entry name" value="ABC_transporter_C-like"/>
</dbReference>
<dbReference type="InterPro" id="IPR036640">
    <property type="entry name" value="ABC1_TM_sf"/>
</dbReference>
<dbReference type="Proteomes" id="UP000288805">
    <property type="component" value="Unassembled WGS sequence"/>
</dbReference>
<dbReference type="GO" id="GO:0005524">
    <property type="term" value="F:ATP binding"/>
    <property type="evidence" value="ECO:0007669"/>
    <property type="project" value="UniProtKB-KW"/>
</dbReference>
<keyword evidence="2" id="KW-0547">Nucleotide-binding</keyword>
<organism evidence="6 7">
    <name type="scientific">Vitis vinifera</name>
    <name type="common">Grape</name>
    <dbReference type="NCBI Taxonomy" id="29760"/>
    <lineage>
        <taxon>Eukaryota</taxon>
        <taxon>Viridiplantae</taxon>
        <taxon>Streptophyta</taxon>
        <taxon>Embryophyta</taxon>
        <taxon>Tracheophyta</taxon>
        <taxon>Spermatophyta</taxon>
        <taxon>Magnoliopsida</taxon>
        <taxon>eudicotyledons</taxon>
        <taxon>Gunneridae</taxon>
        <taxon>Pentapetalae</taxon>
        <taxon>rosids</taxon>
        <taxon>Vitales</taxon>
        <taxon>Vitaceae</taxon>
        <taxon>Viteae</taxon>
        <taxon>Vitis</taxon>
    </lineage>
</organism>
<keyword evidence="4" id="KW-1133">Transmembrane helix</keyword>
<name>A0A438G7V9_VITVI</name>
<dbReference type="Gene3D" id="3.40.50.300">
    <property type="entry name" value="P-loop containing nucleotide triphosphate hydrolases"/>
    <property type="match status" value="1"/>
</dbReference>
<evidence type="ECO:0000256" key="2">
    <source>
        <dbReference type="ARBA" id="ARBA00022741"/>
    </source>
</evidence>
<accession>A0A438G7V9</accession>
<dbReference type="AlphaFoldDB" id="A0A438G7V9"/>
<comment type="caution">
    <text evidence="6">The sequence shown here is derived from an EMBL/GenBank/DDBJ whole genome shotgun (WGS) entry which is preliminary data.</text>
</comment>
<protein>
    <submittedName>
        <fullName evidence="6">ABC transporter C family member 13</fullName>
    </submittedName>
</protein>
<dbReference type="SUPFAM" id="SSF52540">
    <property type="entry name" value="P-loop containing nucleoside triphosphate hydrolases"/>
    <property type="match status" value="1"/>
</dbReference>
<dbReference type="EMBL" id="QGNW01000539">
    <property type="protein sequence ID" value="RVW68315.1"/>
    <property type="molecule type" value="Genomic_DNA"/>
</dbReference>